<gene>
    <name evidence="1" type="ORF">LPTSP4_03080</name>
</gene>
<dbReference type="CDD" id="cd02440">
    <property type="entry name" value="AdoMet_MTases"/>
    <property type="match status" value="1"/>
</dbReference>
<name>A0A2P2DVZ2_9LEPT</name>
<dbReference type="OrthoDB" id="9808140at2"/>
<comment type="caution">
    <text evidence="1">The sequence shown here is derived from an EMBL/GenBank/DDBJ whole genome shotgun (WGS) entry which is preliminary data.</text>
</comment>
<dbReference type="Pfam" id="PF13489">
    <property type="entry name" value="Methyltransf_23"/>
    <property type="match status" value="1"/>
</dbReference>
<proteinExistence type="predicted"/>
<dbReference type="InterPro" id="IPR029063">
    <property type="entry name" value="SAM-dependent_MTases_sf"/>
</dbReference>
<sequence length="164" mass="19145">MKVLDVGCGDAKVEGAIGMDIAPLPGVDVVHDLSKFPWPFEENSFDKIYLLNIIEHLNSPIKVMEEVHRLLKKGGEVHIEVVYWNHRHSVSDPQHVTFYNETTWDFFLGKRKTYYTSAVFEMVKLEFIYDKIAKIVFLYQKWLMNLASYFLCNVKQGMIVTLRK</sequence>
<reference evidence="1 2" key="1">
    <citation type="submission" date="2018-02" db="EMBL/GenBank/DDBJ databases">
        <title>Novel Leptospira species isolated from soil and water in Japan.</title>
        <authorList>
            <person name="Nakao R."/>
            <person name="Masuzawa T."/>
        </authorList>
    </citation>
    <scope>NUCLEOTIDE SEQUENCE [LARGE SCALE GENOMIC DNA]</scope>
    <source>
        <strain evidence="1 2">YH101</strain>
    </source>
</reference>
<protein>
    <submittedName>
        <fullName evidence="1">Uncharacterized protein</fullName>
    </submittedName>
</protein>
<dbReference type="AlphaFoldDB" id="A0A2P2DVZ2"/>
<dbReference type="Gene3D" id="3.40.50.150">
    <property type="entry name" value="Vaccinia Virus protein VP39"/>
    <property type="match status" value="1"/>
</dbReference>
<dbReference type="Proteomes" id="UP000245133">
    <property type="component" value="Unassembled WGS sequence"/>
</dbReference>
<evidence type="ECO:0000313" key="2">
    <source>
        <dbReference type="Proteomes" id="UP000245133"/>
    </source>
</evidence>
<dbReference type="EMBL" id="BFBB01000002">
    <property type="protein sequence ID" value="GBF48808.1"/>
    <property type="molecule type" value="Genomic_DNA"/>
</dbReference>
<dbReference type="RefSeq" id="WP_108973011.1">
    <property type="nucleotide sequence ID" value="NZ_BFBB01000002.1"/>
</dbReference>
<organism evidence="1 2">
    <name type="scientific">Leptospira ryugenii</name>
    <dbReference type="NCBI Taxonomy" id="1917863"/>
    <lineage>
        <taxon>Bacteria</taxon>
        <taxon>Pseudomonadati</taxon>
        <taxon>Spirochaetota</taxon>
        <taxon>Spirochaetia</taxon>
        <taxon>Leptospirales</taxon>
        <taxon>Leptospiraceae</taxon>
        <taxon>Leptospira</taxon>
    </lineage>
</organism>
<keyword evidence="2" id="KW-1185">Reference proteome</keyword>
<evidence type="ECO:0000313" key="1">
    <source>
        <dbReference type="EMBL" id="GBF48808.1"/>
    </source>
</evidence>
<accession>A0A2P2DVZ2</accession>
<dbReference type="SUPFAM" id="SSF53335">
    <property type="entry name" value="S-adenosyl-L-methionine-dependent methyltransferases"/>
    <property type="match status" value="1"/>
</dbReference>